<dbReference type="OrthoDB" id="540520at2"/>
<dbReference type="EMBL" id="CP000878">
    <property type="protein sequence ID" value="ABX08708.1"/>
    <property type="molecule type" value="Genomic_DNA"/>
</dbReference>
<name>A9BA46_PROM4</name>
<accession>A9BA46</accession>
<dbReference type="AlphaFoldDB" id="A9BA46"/>
<proteinExistence type="predicted"/>
<dbReference type="RefSeq" id="WP_012195330.1">
    <property type="nucleotide sequence ID" value="NC_009976.1"/>
</dbReference>
<evidence type="ECO:0000313" key="2">
    <source>
        <dbReference type="Proteomes" id="UP000000788"/>
    </source>
</evidence>
<dbReference type="KEGG" id="pmj:P9211_07771"/>
<reference evidence="1 2" key="1">
    <citation type="journal article" date="2007" name="PLoS Genet.">
        <title>Patterns and implications of gene gain and loss in the evolution of Prochlorococcus.</title>
        <authorList>
            <person name="Kettler G.C."/>
            <person name="Martiny A.C."/>
            <person name="Huang K."/>
            <person name="Zucker J."/>
            <person name="Coleman M.L."/>
            <person name="Rodrigue S."/>
            <person name="Chen F."/>
            <person name="Lapidus A."/>
            <person name="Ferriera S."/>
            <person name="Johnson J."/>
            <person name="Steglich C."/>
            <person name="Church G.M."/>
            <person name="Richardson P."/>
            <person name="Chisholm S.W."/>
        </authorList>
    </citation>
    <scope>NUCLEOTIDE SEQUENCE [LARGE SCALE GENOMIC DNA]</scope>
    <source>
        <strain evidence="2">MIT 9211</strain>
    </source>
</reference>
<dbReference type="eggNOG" id="ENOG5030Q1M">
    <property type="taxonomic scope" value="Bacteria"/>
</dbReference>
<protein>
    <submittedName>
        <fullName evidence="1">Uncharacterized protein</fullName>
    </submittedName>
</protein>
<keyword evidence="2" id="KW-1185">Reference proteome</keyword>
<dbReference type="Proteomes" id="UP000000788">
    <property type="component" value="Chromosome"/>
</dbReference>
<dbReference type="HOGENOM" id="CLU_1011438_0_0_3"/>
<sequence length="275" mass="31796">MESAKNLSFLKISRPDKKHIIAADPYFLTNNMLLFESISTTTGRGCIFSYDLISGEYNSLDLDPLHHYSFPRTFIIDSRTYLTLESHTQKGLSIYLIEDMNTLSIKRIYTNKYSAERDYTIIDPVILIDKESVRLLCTSIEGKDHVRHIFRSTKGLNQFNFTLEKNIYIVPNVNGIGKTMRSAGGLFTYRGCEYFPMQMRSKSYGDGIWLLDKSYNNSKISETNELVNFSSESRRIGPHTLNYSPNREILAIDSYTKDLALSYLKIKWFLKSIYN</sequence>
<evidence type="ECO:0000313" key="1">
    <source>
        <dbReference type="EMBL" id="ABX08708.1"/>
    </source>
</evidence>
<gene>
    <name evidence="1" type="ordered locus">P9211_07771</name>
</gene>
<organism evidence="1 2">
    <name type="scientific">Prochlorococcus marinus (strain MIT 9211)</name>
    <dbReference type="NCBI Taxonomy" id="93059"/>
    <lineage>
        <taxon>Bacteria</taxon>
        <taxon>Bacillati</taxon>
        <taxon>Cyanobacteriota</taxon>
        <taxon>Cyanophyceae</taxon>
        <taxon>Synechococcales</taxon>
        <taxon>Prochlorococcaceae</taxon>
        <taxon>Prochlorococcus</taxon>
    </lineage>
</organism>